<protein>
    <submittedName>
        <fullName evidence="2">Uncharacterized protein</fullName>
    </submittedName>
</protein>
<evidence type="ECO:0000313" key="2">
    <source>
        <dbReference type="EMBL" id="EJK65773.1"/>
    </source>
</evidence>
<reference evidence="2 3" key="1">
    <citation type="journal article" date="2012" name="Genome Biol.">
        <title>Genome and low-iron response of an oceanic diatom adapted to chronic iron limitation.</title>
        <authorList>
            <person name="Lommer M."/>
            <person name="Specht M."/>
            <person name="Roy A.S."/>
            <person name="Kraemer L."/>
            <person name="Andreson R."/>
            <person name="Gutowska M.A."/>
            <person name="Wolf J."/>
            <person name="Bergner S.V."/>
            <person name="Schilhabel M.B."/>
            <person name="Klostermeier U.C."/>
            <person name="Beiko R.G."/>
            <person name="Rosenstiel P."/>
            <person name="Hippler M."/>
            <person name="Laroche J."/>
        </authorList>
    </citation>
    <scope>NUCLEOTIDE SEQUENCE [LARGE SCALE GENOMIC DNA]</scope>
    <source>
        <strain evidence="2 3">CCMP1005</strain>
    </source>
</reference>
<keyword evidence="1" id="KW-0812">Transmembrane</keyword>
<feature type="transmembrane region" description="Helical" evidence="1">
    <location>
        <begin position="238"/>
        <end position="255"/>
    </location>
</feature>
<sequence length="278" mass="29874">MHNAKALDEVPGSLIREGGDCTTSNQRDGKKRRSLHVVEVLTHPQLLHTVVIASLVISSPAEGLRASEVSLFRRPLASVLSAVDAKQFSKPQSGKPSHLIHERAVADLLRLNLLTFDGWMRRGTRAVAAVLGTMGAVPLPAMGTIRFRGPSSPNRPPRRHLMMGMSTHAVHVCGWACSVGFVPLGIGFFADGRFLSREPSLPVAGLCHASHAAAAPRTAYLGRHSLALPKGLLSRNRVVGFLLCLCAVFCALCMCRVSRVVPAEAVALCRCRRRASST</sequence>
<dbReference type="AlphaFoldDB" id="K0SHZ5"/>
<proteinExistence type="predicted"/>
<keyword evidence="1" id="KW-0472">Membrane</keyword>
<name>K0SHZ5_THAOC</name>
<accession>K0SHZ5</accession>
<feature type="transmembrane region" description="Helical" evidence="1">
    <location>
        <begin position="168"/>
        <end position="190"/>
    </location>
</feature>
<evidence type="ECO:0000256" key="1">
    <source>
        <dbReference type="SAM" id="Phobius"/>
    </source>
</evidence>
<dbReference type="Proteomes" id="UP000266841">
    <property type="component" value="Unassembled WGS sequence"/>
</dbReference>
<comment type="caution">
    <text evidence="2">The sequence shown here is derived from an EMBL/GenBank/DDBJ whole genome shotgun (WGS) entry which is preliminary data.</text>
</comment>
<dbReference type="EMBL" id="AGNL01015490">
    <property type="protein sequence ID" value="EJK65773.1"/>
    <property type="molecule type" value="Genomic_DNA"/>
</dbReference>
<evidence type="ECO:0000313" key="3">
    <source>
        <dbReference type="Proteomes" id="UP000266841"/>
    </source>
</evidence>
<keyword evidence="1" id="KW-1133">Transmembrane helix</keyword>
<gene>
    <name evidence="2" type="ORF">THAOC_13337</name>
</gene>
<keyword evidence="3" id="KW-1185">Reference proteome</keyword>
<organism evidence="2 3">
    <name type="scientific">Thalassiosira oceanica</name>
    <name type="common">Marine diatom</name>
    <dbReference type="NCBI Taxonomy" id="159749"/>
    <lineage>
        <taxon>Eukaryota</taxon>
        <taxon>Sar</taxon>
        <taxon>Stramenopiles</taxon>
        <taxon>Ochrophyta</taxon>
        <taxon>Bacillariophyta</taxon>
        <taxon>Coscinodiscophyceae</taxon>
        <taxon>Thalassiosirophycidae</taxon>
        <taxon>Thalassiosirales</taxon>
        <taxon>Thalassiosiraceae</taxon>
        <taxon>Thalassiosira</taxon>
    </lineage>
</organism>